<protein>
    <recommendedName>
        <fullName evidence="7">NAD(P)-binding protein</fullName>
    </recommendedName>
</protein>
<keyword evidence="6" id="KW-1185">Reference proteome</keyword>
<gene>
    <name evidence="5" type="ORF">VKT23_010517</name>
</gene>
<dbReference type="InterPro" id="IPR020904">
    <property type="entry name" value="Sc_DH/Rdtase_CS"/>
</dbReference>
<organism evidence="5 6">
    <name type="scientific">Marasmiellus scandens</name>
    <dbReference type="NCBI Taxonomy" id="2682957"/>
    <lineage>
        <taxon>Eukaryota</taxon>
        <taxon>Fungi</taxon>
        <taxon>Dikarya</taxon>
        <taxon>Basidiomycota</taxon>
        <taxon>Agaricomycotina</taxon>
        <taxon>Agaricomycetes</taxon>
        <taxon>Agaricomycetidae</taxon>
        <taxon>Agaricales</taxon>
        <taxon>Marasmiineae</taxon>
        <taxon>Omphalotaceae</taxon>
        <taxon>Marasmiellus</taxon>
    </lineage>
</organism>
<dbReference type="PANTHER" id="PTHR43976:SF16">
    <property type="entry name" value="SHORT-CHAIN DEHYDROGENASE_REDUCTASE FAMILY PROTEIN"/>
    <property type="match status" value="1"/>
</dbReference>
<evidence type="ECO:0000256" key="1">
    <source>
        <dbReference type="ARBA" id="ARBA00006484"/>
    </source>
</evidence>
<comment type="similarity">
    <text evidence="1 4">Belongs to the short-chain dehydrogenases/reductases (SDR) family.</text>
</comment>
<evidence type="ECO:0000256" key="3">
    <source>
        <dbReference type="ARBA" id="ARBA00023002"/>
    </source>
</evidence>
<evidence type="ECO:0000313" key="6">
    <source>
        <dbReference type="Proteomes" id="UP001498398"/>
    </source>
</evidence>
<dbReference type="InterPro" id="IPR051911">
    <property type="entry name" value="SDR_oxidoreductase"/>
</dbReference>
<dbReference type="PRINTS" id="PR00080">
    <property type="entry name" value="SDRFAMILY"/>
</dbReference>
<evidence type="ECO:0008006" key="7">
    <source>
        <dbReference type="Google" id="ProtNLM"/>
    </source>
</evidence>
<dbReference type="SUPFAM" id="SSF51735">
    <property type="entry name" value="NAD(P)-binding Rossmann-fold domains"/>
    <property type="match status" value="1"/>
</dbReference>
<dbReference type="PRINTS" id="PR00081">
    <property type="entry name" value="GDHRDH"/>
</dbReference>
<dbReference type="Pfam" id="PF00106">
    <property type="entry name" value="adh_short"/>
    <property type="match status" value="1"/>
</dbReference>
<accession>A0ABR1JBU9</accession>
<comment type="caution">
    <text evidence="5">The sequence shown here is derived from an EMBL/GenBank/DDBJ whole genome shotgun (WGS) entry which is preliminary data.</text>
</comment>
<evidence type="ECO:0000256" key="4">
    <source>
        <dbReference type="RuleBase" id="RU000363"/>
    </source>
</evidence>
<dbReference type="InterPro" id="IPR036291">
    <property type="entry name" value="NAD(P)-bd_dom_sf"/>
</dbReference>
<dbReference type="EMBL" id="JBANRG010000020">
    <property type="protein sequence ID" value="KAK7457214.1"/>
    <property type="molecule type" value="Genomic_DNA"/>
</dbReference>
<dbReference type="PROSITE" id="PS00061">
    <property type="entry name" value="ADH_SHORT"/>
    <property type="match status" value="1"/>
</dbReference>
<dbReference type="Gene3D" id="3.40.50.720">
    <property type="entry name" value="NAD(P)-binding Rossmann-like Domain"/>
    <property type="match status" value="1"/>
</dbReference>
<reference evidence="5 6" key="1">
    <citation type="submission" date="2024-01" db="EMBL/GenBank/DDBJ databases">
        <title>A draft genome for the cacao thread blight pathogen Marasmiellus scandens.</title>
        <authorList>
            <person name="Baruah I.K."/>
            <person name="Leung J."/>
            <person name="Bukari Y."/>
            <person name="Amoako-Attah I."/>
            <person name="Meinhardt L.W."/>
            <person name="Bailey B.A."/>
            <person name="Cohen S.P."/>
        </authorList>
    </citation>
    <scope>NUCLEOTIDE SEQUENCE [LARGE SCALE GENOMIC DNA]</scope>
    <source>
        <strain evidence="5 6">GH-19</strain>
    </source>
</reference>
<dbReference type="InterPro" id="IPR002347">
    <property type="entry name" value="SDR_fam"/>
</dbReference>
<evidence type="ECO:0000313" key="5">
    <source>
        <dbReference type="EMBL" id="KAK7457214.1"/>
    </source>
</evidence>
<evidence type="ECO:0000256" key="2">
    <source>
        <dbReference type="ARBA" id="ARBA00022857"/>
    </source>
</evidence>
<keyword evidence="2" id="KW-0521">NADP</keyword>
<name>A0ABR1JBU9_9AGAR</name>
<keyword evidence="3" id="KW-0560">Oxidoreductase</keyword>
<sequence length="288" mass="30694">MSSLPKVWLVTGSSSGLGREVVEHVLSRGDIAVATLRKPSALSDLASQYDSTKLLILKLDVTNPAEIKAAFSKVKETYGRLDVVYSNAGFGAVGETEGTPDDVARSLFEVNFWGSTNVALEAVRFFREENPVPGGKLLQASSMAAAAAWPGTGYYSASKNALESVNEALAKELKPEWNIKITILELGGFATKIQESTVLTPAHPAYADGPAAAIRAYMQGPQIGGDAKKAAREIYNIALNLDNMFKGDSDGVPLRIPLGKDAIGIVGGQLEAIRKDVERAGIWSENLE</sequence>
<proteinExistence type="inferred from homology"/>
<dbReference type="PANTHER" id="PTHR43976">
    <property type="entry name" value="SHORT CHAIN DEHYDROGENASE"/>
    <property type="match status" value="1"/>
</dbReference>
<dbReference type="Proteomes" id="UP001498398">
    <property type="component" value="Unassembled WGS sequence"/>
</dbReference>